<dbReference type="AlphaFoldDB" id="Q314T7"/>
<comment type="catalytic activity">
    <reaction evidence="1">
        <text>ATP + protein L-histidine = ADP + protein N-phospho-L-histidine.</text>
        <dbReference type="EC" id="2.7.13.3"/>
    </reaction>
</comment>
<dbReference type="Pfam" id="PF13426">
    <property type="entry name" value="PAS_9"/>
    <property type="match status" value="1"/>
</dbReference>
<dbReference type="NCBIfam" id="TIGR00229">
    <property type="entry name" value="sensory_box"/>
    <property type="match status" value="2"/>
</dbReference>
<dbReference type="Gene3D" id="1.10.287.130">
    <property type="match status" value="1"/>
</dbReference>
<dbReference type="eggNOG" id="COG3852">
    <property type="taxonomic scope" value="Bacteria"/>
</dbReference>
<dbReference type="STRING" id="207559.Dde_0758"/>
<keyword evidence="7" id="KW-0418">Kinase</keyword>
<dbReference type="PANTHER" id="PTHR43065:SF42">
    <property type="entry name" value="TWO-COMPONENT SENSOR PPRA"/>
    <property type="match status" value="1"/>
</dbReference>
<sequence>MGIFQHPVTDDALYQAVQLPSFSYYMVASTRMQSVMELVQPLVVRTVILAAGLWVVGIFLTIVVYRHSVSQYDLALSELQCTQRDELANLFKALVTDVQAAPEPATAMEVFLRRLCERTGFELGAVYLPDKQERYRFVIYQSDSFHPIARNPGKGMSAPDVLRAHLLGLMQHPVFLQAEQNVVVPDMSVDERFAEFYPAGEGSPAQPLLKTVIRGACVSRVRRASVGHVHVGLFSLVSLEKSSDVAGLLDEVMPLLGPVAESKLAEVHLREQEMLFRNLYDRSALVQVVVNPETGTVLDANMAACEFYGYPHEVFVTQTLYDLWQAPRDDIDAVMSASTELYTGLHIQKHILAGGDLKDVEAYMGRVPWKGQHALLCAVFDRSGIKKMEAALLRSEQQLAMLMEKLPLALALLDETGTIRQVNGAFVALTGRTAISCTGRYLHELGLESLHEASCPVVQDALLPAGREPQELLLVTLQGEERHVLVHTTRLQMHEEGTRYAAFIVDMTERRRLDDLVVQSEKMASVGGLAAGMAHEINNPLGGIMQGAQNIIRRLDPHREANRAAAQACGCPLEAIRAYLEQRGILRFIGGIEDSARRAARITSNMLEFSRPCAGEWREARLEHILDVALELAANDYDLKKRYDFRTIRIVRDYSPDVPAVRCIVSEVEQVALNLLRNAAQAMAEAATEAPAITLRTRVDGEYAVFEVEDNGPGMSREVARRVFEPFFTTREPGRGTGLGLSVSYFIITATHKGAIAVQARPDRGTAFVVRLPLRSAECLHEEKPAVEN</sequence>
<dbReference type="PROSITE" id="PS50112">
    <property type="entry name" value="PAS"/>
    <property type="match status" value="1"/>
</dbReference>
<keyword evidence="4" id="KW-0472">Membrane</keyword>
<evidence type="ECO:0000256" key="3">
    <source>
        <dbReference type="ARBA" id="ARBA00022553"/>
    </source>
</evidence>
<evidence type="ECO:0000259" key="6">
    <source>
        <dbReference type="PROSITE" id="PS50112"/>
    </source>
</evidence>
<dbReference type="EMBL" id="CP000112">
    <property type="protein sequence ID" value="ABB37559.2"/>
    <property type="molecule type" value="Genomic_DNA"/>
</dbReference>
<protein>
    <recommendedName>
        <fullName evidence="2">histidine kinase</fullName>
        <ecNumber evidence="2">2.7.13.3</ecNumber>
    </recommendedName>
</protein>
<evidence type="ECO:0000256" key="2">
    <source>
        <dbReference type="ARBA" id="ARBA00012438"/>
    </source>
</evidence>
<dbReference type="Gene3D" id="3.30.450.20">
    <property type="entry name" value="PAS domain"/>
    <property type="match status" value="2"/>
</dbReference>
<evidence type="ECO:0000313" key="8">
    <source>
        <dbReference type="Proteomes" id="UP000002710"/>
    </source>
</evidence>
<dbReference type="InterPro" id="IPR000014">
    <property type="entry name" value="PAS"/>
</dbReference>
<evidence type="ECO:0000256" key="4">
    <source>
        <dbReference type="SAM" id="Phobius"/>
    </source>
</evidence>
<feature type="domain" description="Histidine kinase" evidence="5">
    <location>
        <begin position="532"/>
        <end position="776"/>
    </location>
</feature>
<feature type="transmembrane region" description="Helical" evidence="4">
    <location>
        <begin position="42"/>
        <end position="65"/>
    </location>
</feature>
<accession>Q314T7</accession>
<dbReference type="InterPro" id="IPR003594">
    <property type="entry name" value="HATPase_dom"/>
</dbReference>
<dbReference type="InterPro" id="IPR005467">
    <property type="entry name" value="His_kinase_dom"/>
</dbReference>
<dbReference type="PRINTS" id="PR00344">
    <property type="entry name" value="BCTRLSENSOR"/>
</dbReference>
<dbReference type="HOGENOM" id="CLU_355528_0_0_7"/>
<dbReference type="InterPro" id="IPR036890">
    <property type="entry name" value="HATPase_C_sf"/>
</dbReference>
<dbReference type="SUPFAM" id="SSF55785">
    <property type="entry name" value="PYP-like sensor domain (PAS domain)"/>
    <property type="match status" value="2"/>
</dbReference>
<organism evidence="7 8">
    <name type="scientific">Oleidesulfovibrio alaskensis (strain ATCC BAA-1058 / DSM 17464 / G20)</name>
    <name type="common">Desulfovibrio alaskensis</name>
    <dbReference type="NCBI Taxonomy" id="207559"/>
    <lineage>
        <taxon>Bacteria</taxon>
        <taxon>Pseudomonadati</taxon>
        <taxon>Thermodesulfobacteriota</taxon>
        <taxon>Desulfovibrionia</taxon>
        <taxon>Desulfovibrionales</taxon>
        <taxon>Desulfovibrionaceae</taxon>
        <taxon>Oleidesulfovibrio</taxon>
    </lineage>
</organism>
<keyword evidence="7" id="KW-0808">Transferase</keyword>
<dbReference type="CDD" id="cd00130">
    <property type="entry name" value="PAS"/>
    <property type="match status" value="1"/>
</dbReference>
<dbReference type="EC" id="2.7.13.3" evidence="2"/>
<dbReference type="GO" id="GO:0000155">
    <property type="term" value="F:phosphorelay sensor kinase activity"/>
    <property type="evidence" value="ECO:0007669"/>
    <property type="project" value="InterPro"/>
</dbReference>
<dbReference type="SUPFAM" id="SSF47384">
    <property type="entry name" value="Homodimeric domain of signal transducing histidine kinase"/>
    <property type="match status" value="1"/>
</dbReference>
<dbReference type="PROSITE" id="PS50109">
    <property type="entry name" value="HIS_KIN"/>
    <property type="match status" value="1"/>
</dbReference>
<dbReference type="SMART" id="SM00388">
    <property type="entry name" value="HisKA"/>
    <property type="match status" value="1"/>
</dbReference>
<dbReference type="InterPro" id="IPR013656">
    <property type="entry name" value="PAS_4"/>
</dbReference>
<keyword evidence="4" id="KW-1133">Transmembrane helix</keyword>
<name>Q314T7_OLEA2</name>
<proteinExistence type="predicted"/>
<dbReference type="RefSeq" id="WP_011366831.1">
    <property type="nucleotide sequence ID" value="NC_007519.1"/>
</dbReference>
<dbReference type="PANTHER" id="PTHR43065">
    <property type="entry name" value="SENSOR HISTIDINE KINASE"/>
    <property type="match status" value="1"/>
</dbReference>
<dbReference type="Gene3D" id="3.30.565.10">
    <property type="entry name" value="Histidine kinase-like ATPase, C-terminal domain"/>
    <property type="match status" value="1"/>
</dbReference>
<dbReference type="SUPFAM" id="SSF55874">
    <property type="entry name" value="ATPase domain of HSP90 chaperone/DNA topoisomerase II/histidine kinase"/>
    <property type="match status" value="1"/>
</dbReference>
<evidence type="ECO:0000259" key="5">
    <source>
        <dbReference type="PROSITE" id="PS50109"/>
    </source>
</evidence>
<keyword evidence="4" id="KW-0812">Transmembrane</keyword>
<evidence type="ECO:0000313" key="7">
    <source>
        <dbReference type="EMBL" id="ABB37559.2"/>
    </source>
</evidence>
<dbReference type="SMART" id="SM00091">
    <property type="entry name" value="PAS"/>
    <property type="match status" value="2"/>
</dbReference>
<evidence type="ECO:0000256" key="1">
    <source>
        <dbReference type="ARBA" id="ARBA00000085"/>
    </source>
</evidence>
<dbReference type="Pfam" id="PF02518">
    <property type="entry name" value="HATPase_c"/>
    <property type="match status" value="1"/>
</dbReference>
<keyword evidence="3" id="KW-0597">Phosphoprotein</keyword>
<keyword evidence="8" id="KW-1185">Reference proteome</keyword>
<dbReference type="CDD" id="cd00082">
    <property type="entry name" value="HisKA"/>
    <property type="match status" value="1"/>
</dbReference>
<reference evidence="7 8" key="1">
    <citation type="journal article" date="2011" name="J. Bacteriol.">
        <title>Complete genome sequence and updated annotation of Desulfovibrio alaskensis G20.</title>
        <authorList>
            <person name="Hauser L.J."/>
            <person name="Land M.L."/>
            <person name="Brown S.D."/>
            <person name="Larimer F."/>
            <person name="Keller K.L."/>
            <person name="Rapp-Giles B.J."/>
            <person name="Price M.N."/>
            <person name="Lin M."/>
            <person name="Bruce D.C."/>
            <person name="Detter J.C."/>
            <person name="Tapia R."/>
            <person name="Han C.S."/>
            <person name="Goodwin L.A."/>
            <person name="Cheng J.F."/>
            <person name="Pitluck S."/>
            <person name="Copeland A."/>
            <person name="Lucas S."/>
            <person name="Nolan M."/>
            <person name="Lapidus A.L."/>
            <person name="Palumbo A.V."/>
            <person name="Wall J.D."/>
        </authorList>
    </citation>
    <scope>NUCLEOTIDE SEQUENCE [LARGE SCALE GENOMIC DNA]</scope>
    <source>
        <strain evidence="8">ATCC BAA 1058 / DSM 17464 / G20</strain>
    </source>
</reference>
<dbReference type="InterPro" id="IPR036097">
    <property type="entry name" value="HisK_dim/P_sf"/>
</dbReference>
<dbReference type="Pfam" id="PF08448">
    <property type="entry name" value="PAS_4"/>
    <property type="match status" value="1"/>
</dbReference>
<dbReference type="InterPro" id="IPR004358">
    <property type="entry name" value="Sig_transdc_His_kin-like_C"/>
</dbReference>
<dbReference type="KEGG" id="dde:Dde_0758"/>
<dbReference type="InterPro" id="IPR003661">
    <property type="entry name" value="HisK_dim/P_dom"/>
</dbReference>
<dbReference type="SMART" id="SM00387">
    <property type="entry name" value="HATPase_c"/>
    <property type="match status" value="1"/>
</dbReference>
<dbReference type="InterPro" id="IPR035965">
    <property type="entry name" value="PAS-like_dom_sf"/>
</dbReference>
<feature type="domain" description="PAS" evidence="6">
    <location>
        <begin position="395"/>
        <end position="462"/>
    </location>
</feature>
<dbReference type="Proteomes" id="UP000002710">
    <property type="component" value="Chromosome"/>
</dbReference>
<gene>
    <name evidence="7" type="ordered locus">Dde_0758</name>
</gene>